<protein>
    <submittedName>
        <fullName evidence="2">Uncharacterized protein</fullName>
    </submittedName>
</protein>
<evidence type="ECO:0000256" key="1">
    <source>
        <dbReference type="SAM" id="MobiDB-lite"/>
    </source>
</evidence>
<name>A0ABQ9I6V5_9NEOP</name>
<evidence type="ECO:0000313" key="2">
    <source>
        <dbReference type="EMBL" id="KAJ8892382.1"/>
    </source>
</evidence>
<dbReference type="Proteomes" id="UP001159363">
    <property type="component" value="Chromosome 2"/>
</dbReference>
<sequence>MKRRGKWDIHEKTRRPAASSGSVPTCVNPRATPLGIEPAVILPTSHQGEPGSITGRVTPDFRKCELCRTMPQVGGLSRGSPVSRALRILALPHSHVISLSSAPKTSLLRAAQISQLNSQLQFHLIRPAYLALDNIAGWRRGRVGMAGGAIYRAQIKTAVKEPEIARPEGGEAWQFVLAPANEGRLHAEHVWKTLRLSGEQRGQESPPPPRGGEGWLRARSRPGAAKENTSGPYTFRQLLQQENRT</sequence>
<evidence type="ECO:0000313" key="3">
    <source>
        <dbReference type="Proteomes" id="UP001159363"/>
    </source>
</evidence>
<reference evidence="2 3" key="1">
    <citation type="submission" date="2023-02" db="EMBL/GenBank/DDBJ databases">
        <title>LHISI_Scaffold_Assembly.</title>
        <authorList>
            <person name="Stuart O.P."/>
            <person name="Cleave R."/>
            <person name="Magrath M.J.L."/>
            <person name="Mikheyev A.S."/>
        </authorList>
    </citation>
    <scope>NUCLEOTIDE SEQUENCE [LARGE SCALE GENOMIC DNA]</scope>
    <source>
        <strain evidence="2">Daus_M_001</strain>
        <tissue evidence="2">Leg muscle</tissue>
    </source>
</reference>
<comment type="caution">
    <text evidence="2">The sequence shown here is derived from an EMBL/GenBank/DDBJ whole genome shotgun (WGS) entry which is preliminary data.</text>
</comment>
<feature type="region of interest" description="Disordered" evidence="1">
    <location>
        <begin position="1"/>
        <end position="27"/>
    </location>
</feature>
<proteinExistence type="predicted"/>
<accession>A0ABQ9I6V5</accession>
<feature type="compositionally biased region" description="Basic and acidic residues" evidence="1">
    <location>
        <begin position="1"/>
        <end position="11"/>
    </location>
</feature>
<gene>
    <name evidence="2" type="ORF">PR048_004962</name>
</gene>
<dbReference type="EMBL" id="JARBHB010000002">
    <property type="protein sequence ID" value="KAJ8892382.1"/>
    <property type="molecule type" value="Genomic_DNA"/>
</dbReference>
<feature type="region of interest" description="Disordered" evidence="1">
    <location>
        <begin position="197"/>
        <end position="245"/>
    </location>
</feature>
<feature type="compositionally biased region" description="Polar residues" evidence="1">
    <location>
        <begin position="227"/>
        <end position="245"/>
    </location>
</feature>
<organism evidence="2 3">
    <name type="scientific">Dryococelus australis</name>
    <dbReference type="NCBI Taxonomy" id="614101"/>
    <lineage>
        <taxon>Eukaryota</taxon>
        <taxon>Metazoa</taxon>
        <taxon>Ecdysozoa</taxon>
        <taxon>Arthropoda</taxon>
        <taxon>Hexapoda</taxon>
        <taxon>Insecta</taxon>
        <taxon>Pterygota</taxon>
        <taxon>Neoptera</taxon>
        <taxon>Polyneoptera</taxon>
        <taxon>Phasmatodea</taxon>
        <taxon>Verophasmatodea</taxon>
        <taxon>Anareolatae</taxon>
        <taxon>Phasmatidae</taxon>
        <taxon>Eurycanthinae</taxon>
        <taxon>Dryococelus</taxon>
    </lineage>
</organism>
<keyword evidence="3" id="KW-1185">Reference proteome</keyword>